<dbReference type="PANTHER" id="PTHR34219:SF3">
    <property type="entry name" value="BLL7967 PROTEIN"/>
    <property type="match status" value="1"/>
</dbReference>
<feature type="transmembrane region" description="Helical" evidence="1">
    <location>
        <begin position="260"/>
        <end position="285"/>
    </location>
</feature>
<dbReference type="AlphaFoldDB" id="A0A371BD42"/>
<protein>
    <submittedName>
        <fullName evidence="2">PepSY domain-containing protein</fullName>
    </submittedName>
</protein>
<feature type="transmembrane region" description="Helical" evidence="1">
    <location>
        <begin position="156"/>
        <end position="181"/>
    </location>
</feature>
<dbReference type="RefSeq" id="WP_115517493.1">
    <property type="nucleotide sequence ID" value="NZ_QRGO01000001.1"/>
</dbReference>
<gene>
    <name evidence="2" type="ORF">DXH78_13340</name>
</gene>
<dbReference type="InterPro" id="IPR005625">
    <property type="entry name" value="PepSY-ass_TM"/>
</dbReference>
<dbReference type="Proteomes" id="UP000263993">
    <property type="component" value="Unassembled WGS sequence"/>
</dbReference>
<keyword evidence="1" id="KW-0812">Transmembrane</keyword>
<evidence type="ECO:0000313" key="3">
    <source>
        <dbReference type="Proteomes" id="UP000263993"/>
    </source>
</evidence>
<dbReference type="Pfam" id="PF03929">
    <property type="entry name" value="PepSY_TM"/>
    <property type="match status" value="1"/>
</dbReference>
<dbReference type="EMBL" id="QRGO01000001">
    <property type="protein sequence ID" value="RDV05470.1"/>
    <property type="molecule type" value="Genomic_DNA"/>
</dbReference>
<sequence length="308" mass="33524">MLRFWLLRFHRWIALVLSIPFAVVIVTGLVLSFEPMVMGAGSPAVTTASINAALTKHDPDGKARSIAIRAYDSTLSIGGAQRSQATIIDLASNERAAAPGMLASLFGSSRRLHENFIYDLRWVVTASTIAMLVMILLGILMGWPRIRNTVSGWHKGAGWFALPLVILSPLTGLALAFGITFATPAARPAGPAPSLSEALGIVGTQYDLSRITWVRPLGGVLAARINDNGEMRVFAVTRDGLVPFARNWPRLIHEGNWSGIVAPLLNVITSIALTILMVTGLWIWGRRQFRQRQPRERCVQIVGSTENA</sequence>
<reference evidence="3" key="1">
    <citation type="submission" date="2018-08" db="EMBL/GenBank/DDBJ databases">
        <authorList>
            <person name="Kim S.-J."/>
            <person name="Jung G.-Y."/>
        </authorList>
    </citation>
    <scope>NUCLEOTIDE SEQUENCE [LARGE SCALE GENOMIC DNA]</scope>
    <source>
        <strain evidence="3">GY_H</strain>
    </source>
</reference>
<dbReference type="PANTHER" id="PTHR34219">
    <property type="entry name" value="IRON-REGULATED INNER MEMBRANE PROTEIN-RELATED"/>
    <property type="match status" value="1"/>
</dbReference>
<feature type="transmembrane region" description="Helical" evidence="1">
    <location>
        <begin position="122"/>
        <end position="144"/>
    </location>
</feature>
<evidence type="ECO:0000313" key="2">
    <source>
        <dbReference type="EMBL" id="RDV05470.1"/>
    </source>
</evidence>
<feature type="transmembrane region" description="Helical" evidence="1">
    <location>
        <begin position="12"/>
        <end position="33"/>
    </location>
</feature>
<accession>A0A371BD42</accession>
<evidence type="ECO:0000256" key="1">
    <source>
        <dbReference type="SAM" id="Phobius"/>
    </source>
</evidence>
<proteinExistence type="predicted"/>
<name>A0A371BD42_9BRAD</name>
<comment type="caution">
    <text evidence="2">The sequence shown here is derived from an EMBL/GenBank/DDBJ whole genome shotgun (WGS) entry which is preliminary data.</text>
</comment>
<organism evidence="2 3">
    <name type="scientific">Undibacter mobilis</name>
    <dbReference type="NCBI Taxonomy" id="2292256"/>
    <lineage>
        <taxon>Bacteria</taxon>
        <taxon>Pseudomonadati</taxon>
        <taxon>Pseudomonadota</taxon>
        <taxon>Alphaproteobacteria</taxon>
        <taxon>Hyphomicrobiales</taxon>
        <taxon>Nitrobacteraceae</taxon>
        <taxon>Undibacter</taxon>
    </lineage>
</organism>
<keyword evidence="3" id="KW-1185">Reference proteome</keyword>
<dbReference type="OrthoDB" id="8016652at2"/>
<keyword evidence="1" id="KW-1133">Transmembrane helix</keyword>
<keyword evidence="1" id="KW-0472">Membrane</keyword>